<feature type="compositionally biased region" description="Basic residues" evidence="1">
    <location>
        <begin position="1366"/>
        <end position="1378"/>
    </location>
</feature>
<gene>
    <name evidence="2" type="primary">g10156</name>
    <name evidence="2" type="ORF">VP750_LOCUS9138</name>
</gene>
<feature type="region of interest" description="Disordered" evidence="1">
    <location>
        <begin position="348"/>
        <end position="591"/>
    </location>
</feature>
<feature type="compositionally biased region" description="Basic and acidic residues" evidence="1">
    <location>
        <begin position="64"/>
        <end position="81"/>
    </location>
</feature>
<feature type="compositionally biased region" description="Low complexity" evidence="1">
    <location>
        <begin position="872"/>
        <end position="888"/>
    </location>
</feature>
<feature type="compositionally biased region" description="Basic and acidic residues" evidence="1">
    <location>
        <begin position="99"/>
        <end position="110"/>
    </location>
</feature>
<comment type="caution">
    <text evidence="2">The sequence shown here is derived from an EMBL/GenBank/DDBJ whole genome shotgun (WGS) entry which is preliminary data.</text>
</comment>
<feature type="region of interest" description="Disordered" evidence="1">
    <location>
        <begin position="1320"/>
        <end position="1378"/>
    </location>
</feature>
<proteinExistence type="predicted"/>
<feature type="compositionally biased region" description="Polar residues" evidence="1">
    <location>
        <begin position="13"/>
        <end position="33"/>
    </location>
</feature>
<evidence type="ECO:0000256" key="1">
    <source>
        <dbReference type="SAM" id="MobiDB-lite"/>
    </source>
</evidence>
<feature type="compositionally biased region" description="Low complexity" evidence="1">
    <location>
        <begin position="1322"/>
        <end position="1332"/>
    </location>
</feature>
<accession>A0ABP1G527</accession>
<feature type="compositionally biased region" description="Polar residues" evidence="1">
    <location>
        <begin position="691"/>
        <end position="724"/>
    </location>
</feature>
<feature type="compositionally biased region" description="Basic and acidic residues" evidence="1">
    <location>
        <begin position="273"/>
        <end position="292"/>
    </location>
</feature>
<feature type="compositionally biased region" description="Low complexity" evidence="1">
    <location>
        <begin position="526"/>
        <end position="547"/>
    </location>
</feature>
<evidence type="ECO:0000313" key="3">
    <source>
        <dbReference type="Proteomes" id="UP001497392"/>
    </source>
</evidence>
<feature type="compositionally biased region" description="Basic and acidic residues" evidence="1">
    <location>
        <begin position="929"/>
        <end position="938"/>
    </location>
</feature>
<reference evidence="2 3" key="1">
    <citation type="submission" date="2024-06" db="EMBL/GenBank/DDBJ databases">
        <authorList>
            <person name="Kraege A."/>
            <person name="Thomma B."/>
        </authorList>
    </citation>
    <scope>NUCLEOTIDE SEQUENCE [LARGE SCALE GENOMIC DNA]</scope>
</reference>
<feature type="compositionally biased region" description="Low complexity" evidence="1">
    <location>
        <begin position="811"/>
        <end position="827"/>
    </location>
</feature>
<feature type="compositionally biased region" description="Low complexity" evidence="1">
    <location>
        <begin position="213"/>
        <end position="222"/>
    </location>
</feature>
<feature type="compositionally biased region" description="Low complexity" evidence="1">
    <location>
        <begin position="314"/>
        <end position="326"/>
    </location>
</feature>
<feature type="compositionally biased region" description="Low complexity" evidence="1">
    <location>
        <begin position="604"/>
        <end position="616"/>
    </location>
</feature>
<dbReference type="Proteomes" id="UP001497392">
    <property type="component" value="Unassembled WGS sequence"/>
</dbReference>
<feature type="region of interest" description="Disordered" evidence="1">
    <location>
        <begin position="251"/>
        <end position="333"/>
    </location>
</feature>
<sequence length="1378" mass="136761">MKGHLEEVEEEVTQQAKPQAWQSTYNLLSGSPNQEAGTEQQQGTTVPQEASSTAAVLANGPQDNEERTADGDSIHLDHDMRSPSPPQGASPAASGAPAEGDRASSYDDLRAQSASLMVRSPISSSPFLKRQRPGSAQASGLQFSGLSTPPAGRLSLGPGNLSRFAQLESTPAAPPLALTPVARPPRSVPRASRPFSRTPVKMPLAADNSNEVPSSSAPQQEPAPLAWTPMRAQAMTPQTGGLRGFGLKRMREGEGTPGTPGTPLLQAGQASEAVRRIRQRSDKAVGSAERRVWRAGATPFPRRLGSAEQSPGNAAPAPSRLAASSRGPVPMTESARRIAEALDNMTKQPQMMASPPQAKSGPPPTESLGAFPAAQHLPQKPPASQQKPLLLGPPTAGMPQGPQAASAAEPSQKSPQATLGSMWAGPTFGDWGGHTQPAVTESGQPSASTSAPLWGQTSTASLSFGKANKLSGQQHDAETPKFKFRPSRPLTDSAEKLRQERQQQQEAGPEAKTAPQTRQQEPEPESAPANAAALNAKAEAAAAQPLPDSDDSDNEDALGVVKGMMRKESPKENGAIANEKPKENSKSAAAAAGGWGTDFLKQNAAAQASQSAAIAKEIADKQGGASPAPGKGPESKDVPSKSQPAALSSWGADFLKKNKESVAEANTAVAAAIEKQKGATTAAPASAPWTFGNQASQPQATTQGASTSSGLAGFLSSITPQSAASGFAPSTSSGSGLSAWAAADSAAAPTSAALPAFPLPSGTPTFGLPAPAQDDDDLKSQDGPAKKRGRSRDGADADRAPASKAVSFELPAPASSAPAPDGAQASSGFAMPSRTNAFGQSQHFSFGQAAASTGSDIKDAKEPQPGQEHAPAETGAAPAPANFAALPAFLGTGGKPVDTDSGGQPNLAAKPFTLSFGAGGLPSLGAKEPQQDDRKQKADAPVSNGAAAGLPLAEDISGRSIDSNMSISPVAGSASANINPFTAADEVAPQPASGPPFASLFPPAAFAASTAAPAASSAPAQDANVKPAAFGIAGPSGGGFGMSGPAPGLFGVPATTPAFGQGDQTGLGTTAFGSGTGQSSAAPFAFGVSRSAPFSAQSSGALFGANAGSTNMQSTAPAGSAAGFTFGAQSSAASGGTGGAAPAFGVQLLNTGPGEAAQQPAGHFAFGAAAHSNPQSTDAPPFGAPFGGASLPAFGASAAAPALGASAASAPGFGAASGAASGFGGMPANPGLFGAQSTPGFGAAPAAAFGVASGASPGTNFPFGGAFGAGQKLDGLAQPAFGGMQPQQSYGQPSAVPGFGAQPVGQAANPFGQPAVPAFSMAAAQQQQAQPGTGNGGFGAPGGLAGSNAGSMTVGLGEQKQGGPIARRKMHKVKRPNK</sequence>
<organism evidence="2 3">
    <name type="scientific">Coccomyxa viridis</name>
    <dbReference type="NCBI Taxonomy" id="1274662"/>
    <lineage>
        <taxon>Eukaryota</taxon>
        <taxon>Viridiplantae</taxon>
        <taxon>Chlorophyta</taxon>
        <taxon>core chlorophytes</taxon>
        <taxon>Trebouxiophyceae</taxon>
        <taxon>Trebouxiophyceae incertae sedis</taxon>
        <taxon>Coccomyxaceae</taxon>
        <taxon>Coccomyxa</taxon>
    </lineage>
</organism>
<feature type="compositionally biased region" description="Low complexity" evidence="1">
    <location>
        <begin position="728"/>
        <end position="762"/>
    </location>
</feature>
<protein>
    <submittedName>
        <fullName evidence="2">G10156 protein</fullName>
    </submittedName>
</protein>
<feature type="compositionally biased region" description="Polar residues" evidence="1">
    <location>
        <begin position="134"/>
        <end position="147"/>
    </location>
</feature>
<feature type="compositionally biased region" description="Basic and acidic residues" evidence="1">
    <location>
        <begin position="493"/>
        <end position="503"/>
    </location>
</feature>
<feature type="region of interest" description="Disordered" evidence="1">
    <location>
        <begin position="674"/>
        <end position="951"/>
    </location>
</feature>
<name>A0ABP1G527_9CHLO</name>
<feature type="compositionally biased region" description="Gly residues" evidence="1">
    <location>
        <begin position="1333"/>
        <end position="1345"/>
    </location>
</feature>
<feature type="region of interest" description="Disordered" evidence="1">
    <location>
        <begin position="1"/>
        <end position="222"/>
    </location>
</feature>
<feature type="compositionally biased region" description="Low complexity" evidence="1">
    <location>
        <begin position="89"/>
        <end position="98"/>
    </location>
</feature>
<feature type="compositionally biased region" description="Low complexity" evidence="1">
    <location>
        <begin position="188"/>
        <end position="197"/>
    </location>
</feature>
<feature type="compositionally biased region" description="Polar residues" evidence="1">
    <location>
        <begin position="409"/>
        <end position="419"/>
    </location>
</feature>
<dbReference type="EMBL" id="CAXHTA020000017">
    <property type="protein sequence ID" value="CAL5227232.1"/>
    <property type="molecule type" value="Genomic_DNA"/>
</dbReference>
<feature type="compositionally biased region" description="Polar residues" evidence="1">
    <location>
        <begin position="833"/>
        <end position="855"/>
    </location>
</feature>
<feature type="compositionally biased region" description="Low complexity" evidence="1">
    <location>
        <begin position="34"/>
        <end position="45"/>
    </location>
</feature>
<feature type="region of interest" description="Disordered" evidence="1">
    <location>
        <begin position="603"/>
        <end position="646"/>
    </location>
</feature>
<feature type="compositionally biased region" description="Low complexity" evidence="1">
    <location>
        <begin position="679"/>
        <end position="688"/>
    </location>
</feature>
<feature type="compositionally biased region" description="Polar residues" evidence="1">
    <location>
        <begin position="437"/>
        <end position="462"/>
    </location>
</feature>
<evidence type="ECO:0000313" key="2">
    <source>
        <dbReference type="EMBL" id="CAL5227232.1"/>
    </source>
</evidence>
<feature type="compositionally biased region" description="Basic and acidic residues" evidence="1">
    <location>
        <begin position="791"/>
        <end position="801"/>
    </location>
</feature>
<keyword evidence="3" id="KW-1185">Reference proteome</keyword>